<proteinExistence type="predicted"/>
<reference evidence="1" key="1">
    <citation type="journal article" date="2017" name="Proc. Natl. Acad. Sci. U.S.A.">
        <title>Comparative genomics uncovers the prolific and distinctive metabolic potential of the cyanobacterial genus Moorea.</title>
        <authorList>
            <person name="Leao T."/>
            <person name="Castelao G."/>
            <person name="Korobeynikov A."/>
            <person name="Monroe E.A."/>
            <person name="Podell S."/>
            <person name="Glukhov E."/>
            <person name="Allen E.E."/>
            <person name="Gerwick W.H."/>
            <person name="Gerwick L."/>
        </authorList>
    </citation>
    <scope>NUCLEOTIDE SEQUENCE</scope>
    <source>
        <strain evidence="1">JHB</strain>
    </source>
</reference>
<gene>
    <name evidence="1" type="ORF">BJP36_38675</name>
</gene>
<reference evidence="1" key="2">
    <citation type="submission" date="2022-10" db="EMBL/GenBank/DDBJ databases">
        <authorList>
            <person name="Ngo T.-E."/>
        </authorList>
    </citation>
    <scope>NUCLEOTIDE SEQUENCE</scope>
    <source>
        <strain evidence="1">JHB</strain>
    </source>
</reference>
<evidence type="ECO:0000313" key="1">
    <source>
        <dbReference type="EMBL" id="WAN69998.1"/>
    </source>
</evidence>
<dbReference type="Proteomes" id="UP000176944">
    <property type="component" value="Chromosome"/>
</dbReference>
<dbReference type="AlphaFoldDB" id="A0A9Q9SUQ2"/>
<name>A0A9Q9SUQ2_MOOP1</name>
<sequence length="64" mass="7073">MLAFASAFSRQHSAVSRQSSAIRVAWPTAKAHPTGTAYFIQKYRSVPIRDKHLKDHGTGFDAVT</sequence>
<dbReference type="EMBL" id="CP017708">
    <property type="protein sequence ID" value="WAN69998.1"/>
    <property type="molecule type" value="Genomic_DNA"/>
</dbReference>
<organism evidence="1">
    <name type="scientific">Moorena producens (strain JHB)</name>
    <dbReference type="NCBI Taxonomy" id="1454205"/>
    <lineage>
        <taxon>Bacteria</taxon>
        <taxon>Bacillati</taxon>
        <taxon>Cyanobacteriota</taxon>
        <taxon>Cyanophyceae</taxon>
        <taxon>Coleofasciculales</taxon>
        <taxon>Coleofasciculaceae</taxon>
        <taxon>Moorena</taxon>
    </lineage>
</organism>
<accession>A0A9Q9SUQ2</accession>
<protein>
    <submittedName>
        <fullName evidence="1">Uncharacterized protein</fullName>
    </submittedName>
</protein>